<comment type="subunit">
    <text evidence="10">Monomer.</text>
</comment>
<dbReference type="InterPro" id="IPR001278">
    <property type="entry name" value="Arg-tRNA-ligase"/>
</dbReference>
<dbReference type="SUPFAM" id="SSF47323">
    <property type="entry name" value="Anticodon-binding domain of a subclass of class I aminoacyl-tRNA synthetases"/>
    <property type="match status" value="1"/>
</dbReference>
<evidence type="ECO:0000256" key="5">
    <source>
        <dbReference type="ARBA" id="ARBA00022741"/>
    </source>
</evidence>
<dbReference type="Pfam" id="PF00750">
    <property type="entry name" value="tRNA-synt_1d"/>
    <property type="match status" value="1"/>
</dbReference>
<dbReference type="HAMAP" id="MF_00123">
    <property type="entry name" value="Arg_tRNA_synth"/>
    <property type="match status" value="1"/>
</dbReference>
<dbReference type="Gene3D" id="3.40.50.620">
    <property type="entry name" value="HUPs"/>
    <property type="match status" value="1"/>
</dbReference>
<keyword evidence="5 10" id="KW-0547">Nucleotide-binding</keyword>
<dbReference type="EMBL" id="VMRG01000001">
    <property type="protein sequence ID" value="KAA6233264.1"/>
    <property type="molecule type" value="Genomic_DNA"/>
</dbReference>
<protein>
    <recommendedName>
        <fullName evidence="10">Arginine--tRNA ligase</fullName>
        <ecNumber evidence="10">6.1.1.19</ecNumber>
    </recommendedName>
    <alternativeName>
        <fullName evidence="10">Arginyl-tRNA synthetase</fullName>
        <shortName evidence="10">ArgRS</shortName>
    </alternativeName>
</protein>
<dbReference type="PANTHER" id="PTHR11956">
    <property type="entry name" value="ARGINYL-TRNA SYNTHETASE"/>
    <property type="match status" value="1"/>
</dbReference>
<dbReference type="SUPFAM" id="SSF55190">
    <property type="entry name" value="Arginyl-tRNA synthetase (ArgRS), N-terminal 'additional' domain"/>
    <property type="match status" value="1"/>
</dbReference>
<evidence type="ECO:0000256" key="8">
    <source>
        <dbReference type="ARBA" id="ARBA00023146"/>
    </source>
</evidence>
<evidence type="ECO:0000313" key="14">
    <source>
        <dbReference type="EMBL" id="KAA6233264.1"/>
    </source>
</evidence>
<dbReference type="GO" id="GO:0006420">
    <property type="term" value="P:arginyl-tRNA aminoacylation"/>
    <property type="evidence" value="ECO:0007669"/>
    <property type="project" value="UniProtKB-UniRule"/>
</dbReference>
<comment type="subcellular location">
    <subcellularLocation>
        <location evidence="1 10">Cytoplasm</location>
    </subcellularLocation>
</comment>
<evidence type="ECO:0000259" key="12">
    <source>
        <dbReference type="SMART" id="SM00836"/>
    </source>
</evidence>
<dbReference type="InterPro" id="IPR036695">
    <property type="entry name" value="Arg-tRNA-synth_N_sf"/>
</dbReference>
<dbReference type="FunFam" id="1.10.730.10:FF:000008">
    <property type="entry name" value="Arginine--tRNA ligase"/>
    <property type="match status" value="1"/>
</dbReference>
<comment type="caution">
    <text evidence="15">The sequence shown here is derived from an EMBL/GenBank/DDBJ whole genome shotgun (WGS) entry which is preliminary data.</text>
</comment>
<dbReference type="InterPro" id="IPR008909">
    <property type="entry name" value="DALR_anticod-bd"/>
</dbReference>
<reference evidence="14 17" key="2">
    <citation type="submission" date="2019-07" db="EMBL/GenBank/DDBJ databases">
        <title>Draft genome Sequence of Chlorobium phaeovibrioides sp. strain PhvTcv-s14, from the Phylum Chlorobi.</title>
        <authorList>
            <person name="Babenko V."/>
            <person name="Boldyreva D."/>
            <person name="Kanygina A."/>
            <person name="Selezneva O."/>
            <person name="Akopiyan T."/>
            <person name="Lunina O."/>
        </authorList>
    </citation>
    <scope>NUCLEOTIDE SEQUENCE [LARGE SCALE GENOMIC DNA]</scope>
    <source>
        <strain evidence="14 17">GrTcv12</strain>
    </source>
</reference>
<dbReference type="Pfam" id="PF03485">
    <property type="entry name" value="Arg_tRNA_synt_N"/>
    <property type="match status" value="1"/>
</dbReference>
<keyword evidence="8 10" id="KW-0030">Aminoacyl-tRNA synthetase</keyword>
<feature type="domain" description="Arginyl tRNA synthetase N-terminal" evidence="13">
    <location>
        <begin position="3"/>
        <end position="86"/>
    </location>
</feature>
<keyword evidence="6 10" id="KW-0067">ATP-binding</keyword>
<keyword evidence="3 10" id="KW-0963">Cytoplasm</keyword>
<feature type="short sequence motif" description="'HIGH' region" evidence="10">
    <location>
        <begin position="123"/>
        <end position="133"/>
    </location>
</feature>
<organism evidence="15 16">
    <name type="scientific">Chlorobium phaeovibrioides</name>
    <dbReference type="NCBI Taxonomy" id="1094"/>
    <lineage>
        <taxon>Bacteria</taxon>
        <taxon>Pseudomonadati</taxon>
        <taxon>Chlorobiota</taxon>
        <taxon>Chlorobiia</taxon>
        <taxon>Chlorobiales</taxon>
        <taxon>Chlorobiaceae</taxon>
        <taxon>Chlorobium/Pelodictyon group</taxon>
        <taxon>Chlorobium</taxon>
    </lineage>
</organism>
<reference evidence="15 16" key="1">
    <citation type="submission" date="2018-12" db="EMBL/GenBank/DDBJ databases">
        <authorList>
            <person name="Lunina O.N."/>
            <person name="Grouzdev D.S."/>
            <person name="Gorlenko V.M."/>
            <person name="Savvichev A.S."/>
        </authorList>
    </citation>
    <scope>NUCLEOTIDE SEQUENCE [LARGE SCALE GENOMIC DNA]</scope>
    <source>
        <strain evidence="15 16">BrKhr-17</strain>
    </source>
</reference>
<evidence type="ECO:0000259" key="13">
    <source>
        <dbReference type="SMART" id="SM01016"/>
    </source>
</evidence>
<dbReference type="Proteomes" id="UP000327458">
    <property type="component" value="Unassembled WGS sequence"/>
</dbReference>
<evidence type="ECO:0000313" key="17">
    <source>
        <dbReference type="Proteomes" id="UP000327458"/>
    </source>
</evidence>
<evidence type="ECO:0000256" key="10">
    <source>
        <dbReference type="HAMAP-Rule" id="MF_00123"/>
    </source>
</evidence>
<dbReference type="Gene3D" id="1.10.730.10">
    <property type="entry name" value="Isoleucyl-tRNA Synthetase, Domain 1"/>
    <property type="match status" value="1"/>
</dbReference>
<dbReference type="RefSeq" id="WP_126383523.1">
    <property type="nucleotide sequence ID" value="NZ_RXYK01000002.1"/>
</dbReference>
<keyword evidence="7 10" id="KW-0648">Protein biosynthesis</keyword>
<dbReference type="Proteomes" id="UP000279908">
    <property type="component" value="Unassembled WGS sequence"/>
</dbReference>
<gene>
    <name evidence="10" type="primary">argS</name>
    <name evidence="15" type="ORF">EKD02_01645</name>
    <name evidence="14" type="ORF">FP507_09675</name>
</gene>
<evidence type="ECO:0000256" key="3">
    <source>
        <dbReference type="ARBA" id="ARBA00022490"/>
    </source>
</evidence>
<dbReference type="GO" id="GO:0005737">
    <property type="term" value="C:cytoplasm"/>
    <property type="evidence" value="ECO:0007669"/>
    <property type="project" value="UniProtKB-SubCell"/>
</dbReference>
<evidence type="ECO:0000256" key="6">
    <source>
        <dbReference type="ARBA" id="ARBA00022840"/>
    </source>
</evidence>
<proteinExistence type="inferred from homology"/>
<evidence type="ECO:0000256" key="1">
    <source>
        <dbReference type="ARBA" id="ARBA00004496"/>
    </source>
</evidence>
<dbReference type="InterPro" id="IPR014729">
    <property type="entry name" value="Rossmann-like_a/b/a_fold"/>
</dbReference>
<feature type="domain" description="DALR anticodon binding" evidence="12">
    <location>
        <begin position="430"/>
        <end position="552"/>
    </location>
</feature>
<dbReference type="Gene3D" id="3.30.1360.70">
    <property type="entry name" value="Arginyl tRNA synthetase N-terminal domain"/>
    <property type="match status" value="1"/>
</dbReference>
<evidence type="ECO:0000256" key="11">
    <source>
        <dbReference type="RuleBase" id="RU363038"/>
    </source>
</evidence>
<comment type="catalytic activity">
    <reaction evidence="9 10">
        <text>tRNA(Arg) + L-arginine + ATP = L-arginyl-tRNA(Arg) + AMP + diphosphate</text>
        <dbReference type="Rhea" id="RHEA:20301"/>
        <dbReference type="Rhea" id="RHEA-COMP:9658"/>
        <dbReference type="Rhea" id="RHEA-COMP:9673"/>
        <dbReference type="ChEBI" id="CHEBI:30616"/>
        <dbReference type="ChEBI" id="CHEBI:32682"/>
        <dbReference type="ChEBI" id="CHEBI:33019"/>
        <dbReference type="ChEBI" id="CHEBI:78442"/>
        <dbReference type="ChEBI" id="CHEBI:78513"/>
        <dbReference type="ChEBI" id="CHEBI:456215"/>
        <dbReference type="EC" id="6.1.1.19"/>
    </reaction>
</comment>
<comment type="similarity">
    <text evidence="2 10 11">Belongs to the class-I aminoacyl-tRNA synthetase family.</text>
</comment>
<dbReference type="SMART" id="SM00836">
    <property type="entry name" value="DALR_1"/>
    <property type="match status" value="1"/>
</dbReference>
<evidence type="ECO:0000256" key="2">
    <source>
        <dbReference type="ARBA" id="ARBA00005594"/>
    </source>
</evidence>
<evidence type="ECO:0000256" key="4">
    <source>
        <dbReference type="ARBA" id="ARBA00022598"/>
    </source>
</evidence>
<dbReference type="InterPro" id="IPR035684">
    <property type="entry name" value="ArgRS_core"/>
</dbReference>
<name>A0A432AW00_CHLPH</name>
<dbReference type="EMBL" id="RXYK01000002">
    <property type="protein sequence ID" value="RTY39406.1"/>
    <property type="molecule type" value="Genomic_DNA"/>
</dbReference>
<dbReference type="EC" id="6.1.1.19" evidence="10"/>
<dbReference type="NCBIfam" id="TIGR00456">
    <property type="entry name" value="argS"/>
    <property type="match status" value="1"/>
</dbReference>
<dbReference type="AlphaFoldDB" id="A0A432AW00"/>
<dbReference type="GO" id="GO:0004814">
    <property type="term" value="F:arginine-tRNA ligase activity"/>
    <property type="evidence" value="ECO:0007669"/>
    <property type="project" value="UniProtKB-UniRule"/>
</dbReference>
<evidence type="ECO:0000313" key="16">
    <source>
        <dbReference type="Proteomes" id="UP000279908"/>
    </source>
</evidence>
<dbReference type="SUPFAM" id="SSF52374">
    <property type="entry name" value="Nucleotidylyl transferase"/>
    <property type="match status" value="1"/>
</dbReference>
<dbReference type="SMART" id="SM01016">
    <property type="entry name" value="Arg_tRNA_synt_N"/>
    <property type="match status" value="1"/>
</dbReference>
<keyword evidence="4 10" id="KW-0436">Ligase</keyword>
<accession>A0A432AW00</accession>
<dbReference type="PANTHER" id="PTHR11956:SF5">
    <property type="entry name" value="ARGININE--TRNA LIGASE, CYTOPLASMIC"/>
    <property type="match status" value="1"/>
</dbReference>
<dbReference type="PRINTS" id="PR01038">
    <property type="entry name" value="TRNASYNTHARG"/>
</dbReference>
<dbReference type="InterPro" id="IPR009080">
    <property type="entry name" value="tRNAsynth_Ia_anticodon-bd"/>
</dbReference>
<dbReference type="GO" id="GO:0005524">
    <property type="term" value="F:ATP binding"/>
    <property type="evidence" value="ECO:0007669"/>
    <property type="project" value="UniProtKB-UniRule"/>
</dbReference>
<evidence type="ECO:0000256" key="7">
    <source>
        <dbReference type="ARBA" id="ARBA00022917"/>
    </source>
</evidence>
<dbReference type="InterPro" id="IPR005148">
    <property type="entry name" value="Arg-tRNA-synth_N"/>
</dbReference>
<sequence length="552" mass="61619">MQQFFRPVIQDALRSAGIETGQPVQIEKPASAKFGHFSTNIAFLSAKELGKNPRTLAQELIGHLRFPSGSIEKTEVAGPGFINFFLTPPFIMDSLGEVLRQGEAFGRGTSGNGEKAIVEYVSANPTGPLTIGRGRGGVLGDCIANLFEAEGYSVTREYYFNDAGRQMQILGESVRFRYLERCGRKVDFPDTHYQGGYIGDIADRIYQEQGDSLADTEGTGEFKSTAEAIIFSSIKKTLERLGIRHDSFFNEHTLYTPDENGATRNSRVIDALSQKGFIDEYEGATWFLTTKLGQEKNKVLVKSTGEPSYRLPDIAYHLTKYDRGFGVIVNVFGADHIDEYPDVIEALKILGHDTSRIRIAINQFVTTTVDGETVKMSTRKGNADLLDDLIDDVGADATRLFFIMRSKDSHLNFDVDLARKQSKDNPVFYLQYAHARICSLLRMAWSENGFNPEKLPDLALLKTLSSPEELQLALALLDFPDMVRSALRLLEPQKMVDYMHSIAELYHRFYQECPILKAEADTANARLLLSLATRQVLQNGFRILGISAPESM</sequence>
<dbReference type="Pfam" id="PF05746">
    <property type="entry name" value="DALR_1"/>
    <property type="match status" value="1"/>
</dbReference>
<evidence type="ECO:0000256" key="9">
    <source>
        <dbReference type="ARBA" id="ARBA00049339"/>
    </source>
</evidence>
<evidence type="ECO:0000313" key="15">
    <source>
        <dbReference type="EMBL" id="RTY39406.1"/>
    </source>
</evidence>